<dbReference type="PANTHER" id="PTHR33908">
    <property type="entry name" value="MANNOSYLTRANSFERASE YKCB-RELATED"/>
    <property type="match status" value="1"/>
</dbReference>
<feature type="transmembrane region" description="Helical" evidence="8">
    <location>
        <begin position="312"/>
        <end position="328"/>
    </location>
</feature>
<feature type="transmembrane region" description="Helical" evidence="8">
    <location>
        <begin position="252"/>
        <end position="271"/>
    </location>
</feature>
<keyword evidence="11" id="KW-1185">Reference proteome</keyword>
<reference evidence="10" key="1">
    <citation type="journal article" date="2015" name="Int. J. Syst. Evol. Microbiol.">
        <title>Rhizobium alvei sp. nov., isolated from a freshwater river.</title>
        <authorList>
            <person name="Sheu S.Y."/>
            <person name="Huang H.W."/>
            <person name="Young C.C."/>
            <person name="Chen W.M."/>
        </authorList>
    </citation>
    <scope>NUCLEOTIDE SEQUENCE</scope>
    <source>
        <strain evidence="10">TNR-22</strain>
    </source>
</reference>
<evidence type="ECO:0000256" key="3">
    <source>
        <dbReference type="ARBA" id="ARBA00022676"/>
    </source>
</evidence>
<reference evidence="10" key="2">
    <citation type="submission" date="2023-07" db="EMBL/GenBank/DDBJ databases">
        <authorList>
            <person name="Shen H."/>
        </authorList>
    </citation>
    <scope>NUCLEOTIDE SEQUENCE</scope>
    <source>
        <strain evidence="10">TNR-22</strain>
    </source>
</reference>
<keyword evidence="5 8" id="KW-0812">Transmembrane</keyword>
<evidence type="ECO:0000313" key="10">
    <source>
        <dbReference type="EMBL" id="MDO6964386.1"/>
    </source>
</evidence>
<dbReference type="RefSeq" id="WP_304376299.1">
    <property type="nucleotide sequence ID" value="NZ_JAUOZU010000007.1"/>
</dbReference>
<feature type="transmembrane region" description="Helical" evidence="8">
    <location>
        <begin position="159"/>
        <end position="188"/>
    </location>
</feature>
<dbReference type="Pfam" id="PF13231">
    <property type="entry name" value="PMT_2"/>
    <property type="match status" value="1"/>
</dbReference>
<feature type="transmembrane region" description="Helical" evidence="8">
    <location>
        <begin position="75"/>
        <end position="93"/>
    </location>
</feature>
<sequence>MSPKSIWSRPSVFILIHCLVWWVMTISAKSTLDSYGDMVEVYAWSQHWLLGSDKHPQFLPWMAKLWFLAAPKSVASFYFLSAINLAIALYGIVALGRALKMSEPAVSLALALTVLALPYLTLPGKLNMNAICLSVWPWVVWAFAKALDGRTESRRVHAAAFGVLAAIAMLSKYYSIVLLLPLFAYAFLPSQRGIWRTATPWLAVAVFLLASAPHLYWLVTHSEALAYASEQGTDDTAGQHVKYILKFLAAPLIYWPIPLLVAFAFLARGSLAGRIRQILSPRFVPGLLLFAALGPWLTTILFSVVGLVELSMPWAIPIGFAFTLYIATNVPPQMLAVRSAQLVSAFRFLWPLMIVAGLAIGAVQGLKGRPGFYVPNEEAAAAILANWSKRSALPLSWTAKGNSAANLAFFSDGAVEALPNLPDRMPSYYPPRTNWRQEAGVIICSLEPVGNVDRDCLKEAMNWATTVGLNSAEAILETRRTGVRFPHKVPFEMAVVYVWPG</sequence>
<evidence type="ECO:0000259" key="9">
    <source>
        <dbReference type="Pfam" id="PF13231"/>
    </source>
</evidence>
<dbReference type="EC" id="2.4.-.-" evidence="10"/>
<keyword evidence="3 10" id="KW-0328">Glycosyltransferase</keyword>
<dbReference type="PANTHER" id="PTHR33908:SF9">
    <property type="entry name" value="BLL5595 PROTEIN"/>
    <property type="match status" value="1"/>
</dbReference>
<dbReference type="GO" id="GO:0016757">
    <property type="term" value="F:glycosyltransferase activity"/>
    <property type="evidence" value="ECO:0007669"/>
    <property type="project" value="UniProtKB-KW"/>
</dbReference>
<evidence type="ECO:0000256" key="8">
    <source>
        <dbReference type="SAM" id="Phobius"/>
    </source>
</evidence>
<keyword evidence="2" id="KW-1003">Cell membrane</keyword>
<comment type="subcellular location">
    <subcellularLocation>
        <location evidence="1">Cell membrane</location>
        <topology evidence="1">Multi-pass membrane protein</topology>
    </subcellularLocation>
</comment>
<comment type="caution">
    <text evidence="10">The sequence shown here is derived from an EMBL/GenBank/DDBJ whole genome shotgun (WGS) entry which is preliminary data.</text>
</comment>
<evidence type="ECO:0000313" key="11">
    <source>
        <dbReference type="Proteomes" id="UP001174932"/>
    </source>
</evidence>
<evidence type="ECO:0000256" key="2">
    <source>
        <dbReference type="ARBA" id="ARBA00022475"/>
    </source>
</evidence>
<organism evidence="10 11">
    <name type="scientific">Rhizobium alvei</name>
    <dbReference type="NCBI Taxonomy" id="1132659"/>
    <lineage>
        <taxon>Bacteria</taxon>
        <taxon>Pseudomonadati</taxon>
        <taxon>Pseudomonadota</taxon>
        <taxon>Alphaproteobacteria</taxon>
        <taxon>Hyphomicrobiales</taxon>
        <taxon>Rhizobiaceae</taxon>
        <taxon>Rhizobium/Agrobacterium group</taxon>
        <taxon>Rhizobium</taxon>
    </lineage>
</organism>
<evidence type="ECO:0000256" key="7">
    <source>
        <dbReference type="ARBA" id="ARBA00023136"/>
    </source>
</evidence>
<feature type="transmembrane region" description="Helical" evidence="8">
    <location>
        <begin position="283"/>
        <end position="305"/>
    </location>
</feature>
<protein>
    <submittedName>
        <fullName evidence="10">Glycosyltransferase family 39 protein</fullName>
        <ecNumber evidence="10">2.4.-.-</ecNumber>
    </submittedName>
</protein>
<feature type="transmembrane region" description="Helical" evidence="8">
    <location>
        <begin position="200"/>
        <end position="219"/>
    </location>
</feature>
<evidence type="ECO:0000256" key="5">
    <source>
        <dbReference type="ARBA" id="ARBA00022692"/>
    </source>
</evidence>
<evidence type="ECO:0000256" key="1">
    <source>
        <dbReference type="ARBA" id="ARBA00004651"/>
    </source>
</evidence>
<name>A0ABT8YLK9_9HYPH</name>
<dbReference type="InterPro" id="IPR050297">
    <property type="entry name" value="LipidA_mod_glycosyltrf_83"/>
</dbReference>
<keyword evidence="6 8" id="KW-1133">Transmembrane helix</keyword>
<feature type="transmembrane region" description="Helical" evidence="8">
    <location>
        <begin position="105"/>
        <end position="122"/>
    </location>
</feature>
<dbReference type="Proteomes" id="UP001174932">
    <property type="component" value="Unassembled WGS sequence"/>
</dbReference>
<keyword evidence="7 8" id="KW-0472">Membrane</keyword>
<dbReference type="EMBL" id="JAUOZU010000007">
    <property type="protein sequence ID" value="MDO6964386.1"/>
    <property type="molecule type" value="Genomic_DNA"/>
</dbReference>
<dbReference type="InterPro" id="IPR038731">
    <property type="entry name" value="RgtA/B/C-like"/>
</dbReference>
<keyword evidence="4 10" id="KW-0808">Transferase</keyword>
<feature type="domain" description="Glycosyltransferase RgtA/B/C/D-like" evidence="9">
    <location>
        <begin position="54"/>
        <end position="217"/>
    </location>
</feature>
<accession>A0ABT8YLK9</accession>
<evidence type="ECO:0000256" key="4">
    <source>
        <dbReference type="ARBA" id="ARBA00022679"/>
    </source>
</evidence>
<evidence type="ECO:0000256" key="6">
    <source>
        <dbReference type="ARBA" id="ARBA00022989"/>
    </source>
</evidence>
<gene>
    <name evidence="10" type="ORF">Q4481_10490</name>
</gene>
<feature type="transmembrane region" description="Helical" evidence="8">
    <location>
        <begin position="348"/>
        <end position="366"/>
    </location>
</feature>
<proteinExistence type="predicted"/>